<evidence type="ECO:0000313" key="1">
    <source>
        <dbReference type="EMBL" id="CAA9278333.1"/>
    </source>
</evidence>
<reference evidence="1" key="1">
    <citation type="submission" date="2020-02" db="EMBL/GenBank/DDBJ databases">
        <authorList>
            <person name="Meier V. D."/>
        </authorList>
    </citation>
    <scope>NUCLEOTIDE SEQUENCE</scope>
    <source>
        <strain evidence="1">AVDCRST_MAG93</strain>
    </source>
</reference>
<gene>
    <name evidence="1" type="ORF">AVDCRST_MAG93-3023</name>
</gene>
<dbReference type="AlphaFoldDB" id="A0A6J4JGG0"/>
<dbReference type="EMBL" id="CADCTR010001034">
    <property type="protein sequence ID" value="CAA9278333.1"/>
    <property type="molecule type" value="Genomic_DNA"/>
</dbReference>
<organism evidence="1">
    <name type="scientific">uncultured Chloroflexia bacterium</name>
    <dbReference type="NCBI Taxonomy" id="1672391"/>
    <lineage>
        <taxon>Bacteria</taxon>
        <taxon>Bacillati</taxon>
        <taxon>Chloroflexota</taxon>
        <taxon>Chloroflexia</taxon>
        <taxon>environmental samples</taxon>
    </lineage>
</organism>
<protein>
    <submittedName>
        <fullName evidence="1">Uncharacterized protein</fullName>
    </submittedName>
</protein>
<proteinExistence type="predicted"/>
<sequence>MESKKQHEWPRREKWRDDPVYAVAPAAWYGEQYRPVVDDTPLSLLLQGAKH</sequence>
<name>A0A6J4JGG0_9CHLR</name>
<accession>A0A6J4JGG0</accession>